<keyword evidence="3 7" id="KW-0378">Hydrolase</keyword>
<dbReference type="RefSeq" id="WP_055178101.1">
    <property type="nucleotide sequence ID" value="NZ_JAUSQY010000001.1"/>
</dbReference>
<dbReference type="PANTHER" id="PTHR43248">
    <property type="entry name" value="2-SUCCINYL-6-HYDROXY-2,4-CYCLOHEXADIENE-1-CARBOXYLATE SYNTHASE"/>
    <property type="match status" value="1"/>
</dbReference>
<dbReference type="Pfam" id="PF00561">
    <property type="entry name" value="Abhydrolase_1"/>
    <property type="match status" value="1"/>
</dbReference>
<name>A0A0Q0UE66_9CORY</name>
<accession>A0A0Q0UE66</accession>
<dbReference type="PANTHER" id="PTHR43248:SF29">
    <property type="entry name" value="TRIPEPTIDYL AMINOPEPTIDASE"/>
    <property type="match status" value="1"/>
</dbReference>
<sequence length="534" mass="56920">MNLRRIVAAITAVSTLPLALVSIPAQADEARAGGALPDGAAQQVEWGPCPIGAVADSAAQCATFEAPKDYAHPEGEKISLTMSKIPAKGQSRGVIAGNPGGPGGSALGMFRGDDNLPNTVKLPDSVREHYDLVAVQPRGLPWGTPLECMPPGMGELGLAEVSYELCEVQQPGYARTVNTENTARDLEEARKILGQDRLNLYGVSYGTVLMSTYATLFPQHTGKTMLDSSMNPDDVWFQLGASRKQGRIDALNAMFAWIAERNGEYGLGDTPLKVYKAWVARVNEHTGLSAAPLTPPPATEADIPAGSSVGELALSGVNLSEQVRWRLHRLLAPLESTKRLAEGEALGLAWILLVTDGALYNQNSWPRVAESLKQNAIVADPLEQNLIARVQGLDGEQQAEFAQGVSEQGKGTKHVDKAVTCNENRTPLDASRTIPALVETAAGDVIRANEDNIASGLHCAGWPEPTPLLWANGDALETKPLLVGYDHDSATTGEGNYAMQRAMGGELHVLPGYSHGVMIRNPEAVEEQVAAYFS</sequence>
<keyword evidence="7" id="KW-0645">Protease</keyword>
<evidence type="ECO:0000256" key="4">
    <source>
        <dbReference type="SAM" id="SignalP"/>
    </source>
</evidence>
<evidence type="ECO:0000259" key="6">
    <source>
        <dbReference type="Pfam" id="PF08386"/>
    </source>
</evidence>
<keyword evidence="2 4" id="KW-0732">Signal</keyword>
<dbReference type="OrthoDB" id="4447445at2"/>
<evidence type="ECO:0000256" key="2">
    <source>
        <dbReference type="ARBA" id="ARBA00022729"/>
    </source>
</evidence>
<dbReference type="InterPro" id="IPR029058">
    <property type="entry name" value="AB_hydrolase_fold"/>
</dbReference>
<reference evidence="7 8" key="1">
    <citation type="submission" date="2015-10" db="EMBL/GenBank/DDBJ databases">
        <title>Corynebacteirum lowii and Corynebacterium oculi species nova, derived from human clinical disease and and emended description of Corynebacterium mastiditis.</title>
        <authorList>
            <person name="Bernard K."/>
            <person name="Pacheco A.L."/>
            <person name="Mcdougall C."/>
            <person name="Burtx T."/>
            <person name="Weibe D."/>
            <person name="Tyler S."/>
            <person name="Olson A.B."/>
            <person name="Cnockaert M."/>
            <person name="Eguchi H."/>
            <person name="Kuwahara T."/>
            <person name="Nakayama-Imaohji H."/>
            <person name="Boudewijins M."/>
            <person name="Van Hoecke F."/>
            <person name="Bernier A.-M."/>
            <person name="Vandamme P."/>
        </authorList>
    </citation>
    <scope>NUCLEOTIDE SEQUENCE [LARGE SCALE GENOMIC DNA]</scope>
    <source>
        <strain evidence="7 8">NML 130206</strain>
    </source>
</reference>
<proteinExistence type="inferred from homology"/>
<feature type="domain" description="AB hydrolase-1" evidence="5">
    <location>
        <begin position="99"/>
        <end position="237"/>
    </location>
</feature>
<dbReference type="GO" id="GO:0004177">
    <property type="term" value="F:aminopeptidase activity"/>
    <property type="evidence" value="ECO:0007669"/>
    <property type="project" value="UniProtKB-KW"/>
</dbReference>
<evidence type="ECO:0000256" key="3">
    <source>
        <dbReference type="ARBA" id="ARBA00022801"/>
    </source>
</evidence>
<dbReference type="Pfam" id="PF08386">
    <property type="entry name" value="Abhydrolase_4"/>
    <property type="match status" value="1"/>
</dbReference>
<feature type="chain" id="PRO_5006184585" evidence="4">
    <location>
        <begin position="28"/>
        <end position="534"/>
    </location>
</feature>
<dbReference type="InterPro" id="IPR000073">
    <property type="entry name" value="AB_hydrolase_1"/>
</dbReference>
<dbReference type="InterPro" id="IPR013595">
    <property type="entry name" value="Pept_S33_TAP-like_C"/>
</dbReference>
<gene>
    <name evidence="7" type="primary">tap</name>
    <name evidence="7" type="ORF">Clow_01479</name>
</gene>
<dbReference type="PATRIC" id="fig|1544413.3.peg.1482"/>
<evidence type="ECO:0000259" key="5">
    <source>
        <dbReference type="Pfam" id="PF00561"/>
    </source>
</evidence>
<dbReference type="STRING" id="1544413.Clow_01479"/>
<evidence type="ECO:0000313" key="7">
    <source>
        <dbReference type="EMBL" id="KQB86126.1"/>
    </source>
</evidence>
<comment type="caution">
    <text evidence="7">The sequence shown here is derived from an EMBL/GenBank/DDBJ whole genome shotgun (WGS) entry which is preliminary data.</text>
</comment>
<dbReference type="EMBL" id="LKEV01000004">
    <property type="protein sequence ID" value="KQB86126.1"/>
    <property type="molecule type" value="Genomic_DNA"/>
</dbReference>
<dbReference type="Proteomes" id="UP000050488">
    <property type="component" value="Unassembled WGS sequence"/>
</dbReference>
<feature type="domain" description="Peptidase S33 tripeptidyl aminopeptidase-like C-terminal" evidence="6">
    <location>
        <begin position="453"/>
        <end position="533"/>
    </location>
</feature>
<dbReference type="Gene3D" id="3.40.50.1820">
    <property type="entry name" value="alpha/beta hydrolase"/>
    <property type="match status" value="1"/>
</dbReference>
<comment type="similarity">
    <text evidence="1">Belongs to the peptidase S33 family.</text>
</comment>
<protein>
    <submittedName>
        <fullName evidence="7">Tripeptidyl aminopeptidase</fullName>
        <ecNumber evidence="7">3.4.14.-</ecNumber>
    </submittedName>
</protein>
<feature type="signal peptide" evidence="4">
    <location>
        <begin position="1"/>
        <end position="27"/>
    </location>
</feature>
<organism evidence="7 8">
    <name type="scientific">Corynebacterium lowii</name>
    <dbReference type="NCBI Taxonomy" id="1544413"/>
    <lineage>
        <taxon>Bacteria</taxon>
        <taxon>Bacillati</taxon>
        <taxon>Actinomycetota</taxon>
        <taxon>Actinomycetes</taxon>
        <taxon>Mycobacteriales</taxon>
        <taxon>Corynebacteriaceae</taxon>
        <taxon>Corynebacterium</taxon>
    </lineage>
</organism>
<dbReference type="InterPro" id="IPR051601">
    <property type="entry name" value="Serine_prot/Carboxylest_S33"/>
</dbReference>
<keyword evidence="7" id="KW-0031">Aminopeptidase</keyword>
<dbReference type="AlphaFoldDB" id="A0A0Q0UE66"/>
<dbReference type="SUPFAM" id="SSF53474">
    <property type="entry name" value="alpha/beta-Hydrolases"/>
    <property type="match status" value="2"/>
</dbReference>
<dbReference type="EC" id="3.4.14.-" evidence="7"/>
<evidence type="ECO:0000256" key="1">
    <source>
        <dbReference type="ARBA" id="ARBA00010088"/>
    </source>
</evidence>
<evidence type="ECO:0000313" key="8">
    <source>
        <dbReference type="Proteomes" id="UP000050488"/>
    </source>
</evidence>
<keyword evidence="8" id="KW-1185">Reference proteome</keyword>